<protein>
    <submittedName>
        <fullName evidence="3">Uncharacterized protein</fullName>
    </submittedName>
</protein>
<proteinExistence type="inferred from homology"/>
<accession>A0A6A6CC11</accession>
<feature type="signal peptide" evidence="2">
    <location>
        <begin position="1"/>
        <end position="20"/>
    </location>
</feature>
<dbReference type="PANTHER" id="PTHR33365">
    <property type="entry name" value="YALI0B05434P"/>
    <property type="match status" value="1"/>
</dbReference>
<keyword evidence="2" id="KW-0732">Signal</keyword>
<evidence type="ECO:0000313" key="4">
    <source>
        <dbReference type="Proteomes" id="UP000799537"/>
    </source>
</evidence>
<dbReference type="PANTHER" id="PTHR33365:SF6">
    <property type="entry name" value="OXIDASE USTYA"/>
    <property type="match status" value="1"/>
</dbReference>
<dbReference type="RefSeq" id="XP_033664098.1">
    <property type="nucleotide sequence ID" value="XM_033808025.1"/>
</dbReference>
<dbReference type="Pfam" id="PF11807">
    <property type="entry name" value="UstYa"/>
    <property type="match status" value="1"/>
</dbReference>
<dbReference type="GeneID" id="54561297"/>
<reference evidence="3" key="1">
    <citation type="journal article" date="2020" name="Stud. Mycol.">
        <title>101 Dothideomycetes genomes: a test case for predicting lifestyles and emergence of pathogens.</title>
        <authorList>
            <person name="Haridas S."/>
            <person name="Albert R."/>
            <person name="Binder M."/>
            <person name="Bloem J."/>
            <person name="Labutti K."/>
            <person name="Salamov A."/>
            <person name="Andreopoulos B."/>
            <person name="Baker S."/>
            <person name="Barry K."/>
            <person name="Bills G."/>
            <person name="Bluhm B."/>
            <person name="Cannon C."/>
            <person name="Castanera R."/>
            <person name="Culley D."/>
            <person name="Daum C."/>
            <person name="Ezra D."/>
            <person name="Gonzalez J."/>
            <person name="Henrissat B."/>
            <person name="Kuo A."/>
            <person name="Liang C."/>
            <person name="Lipzen A."/>
            <person name="Lutzoni F."/>
            <person name="Magnuson J."/>
            <person name="Mondo S."/>
            <person name="Nolan M."/>
            <person name="Ohm R."/>
            <person name="Pangilinan J."/>
            <person name="Park H.-J."/>
            <person name="Ramirez L."/>
            <person name="Alfaro M."/>
            <person name="Sun H."/>
            <person name="Tritt A."/>
            <person name="Yoshinaga Y."/>
            <person name="Zwiers L.-H."/>
            <person name="Turgeon B."/>
            <person name="Goodwin S."/>
            <person name="Spatafora J."/>
            <person name="Crous P."/>
            <person name="Grigoriev I."/>
        </authorList>
    </citation>
    <scope>NUCLEOTIDE SEQUENCE</scope>
    <source>
        <strain evidence="3">ATCC 36951</strain>
    </source>
</reference>
<feature type="chain" id="PRO_5025459744" evidence="2">
    <location>
        <begin position="21"/>
        <end position="241"/>
    </location>
</feature>
<sequence length="241" mass="26555">MRLSQIFLAASLALTASCAAIPRDNNAATLNIREEASTEAASDDLSADADEATAYSLTGGWKKRAEDSTDAAESDLSADADEATAYSLTGGWITDYSSSNRTLSDGLWHNLRPAYGTVALDLDWAAEQRLPETELHPDDPEKGVYILDGYHQIHCLIMVRQALFEFADGKPQTYPLAHPTHCLDALRQAVMCRADDTPLYTFGDLTSGDGQWRQCRDWNALSQWAADHFAYGKHEPEMHID</sequence>
<evidence type="ECO:0000256" key="1">
    <source>
        <dbReference type="ARBA" id="ARBA00035112"/>
    </source>
</evidence>
<name>A0A6A6CC11_ZASCE</name>
<dbReference type="InterPro" id="IPR021765">
    <property type="entry name" value="UstYa-like"/>
</dbReference>
<dbReference type="GO" id="GO:0043386">
    <property type="term" value="P:mycotoxin biosynthetic process"/>
    <property type="evidence" value="ECO:0007669"/>
    <property type="project" value="InterPro"/>
</dbReference>
<evidence type="ECO:0000256" key="2">
    <source>
        <dbReference type="SAM" id="SignalP"/>
    </source>
</evidence>
<keyword evidence="4" id="KW-1185">Reference proteome</keyword>
<dbReference type="OrthoDB" id="3687641at2759"/>
<organism evidence="3 4">
    <name type="scientific">Zasmidium cellare ATCC 36951</name>
    <dbReference type="NCBI Taxonomy" id="1080233"/>
    <lineage>
        <taxon>Eukaryota</taxon>
        <taxon>Fungi</taxon>
        <taxon>Dikarya</taxon>
        <taxon>Ascomycota</taxon>
        <taxon>Pezizomycotina</taxon>
        <taxon>Dothideomycetes</taxon>
        <taxon>Dothideomycetidae</taxon>
        <taxon>Mycosphaerellales</taxon>
        <taxon>Mycosphaerellaceae</taxon>
        <taxon>Zasmidium</taxon>
    </lineage>
</organism>
<dbReference type="PROSITE" id="PS51257">
    <property type="entry name" value="PROKAR_LIPOPROTEIN"/>
    <property type="match status" value="1"/>
</dbReference>
<dbReference type="Proteomes" id="UP000799537">
    <property type="component" value="Unassembled WGS sequence"/>
</dbReference>
<evidence type="ECO:0000313" key="3">
    <source>
        <dbReference type="EMBL" id="KAF2163209.1"/>
    </source>
</evidence>
<gene>
    <name evidence="3" type="ORF">M409DRAFT_26253</name>
</gene>
<dbReference type="EMBL" id="ML993609">
    <property type="protein sequence ID" value="KAF2163209.1"/>
    <property type="molecule type" value="Genomic_DNA"/>
</dbReference>
<dbReference type="AlphaFoldDB" id="A0A6A6CC11"/>
<comment type="similarity">
    <text evidence="1">Belongs to the ustYa family.</text>
</comment>